<name>A0A6I6LUK6_STUST</name>
<sequence>MTQIIQFIPKHEISANQNLDDFINFAHNELTLWSDLRGFTWTADRWQTTHTGIRFINFENKDLPPKSRSQPIHLMHPSFIEFAKAFLRYKHTLHPTKGISRDIAALRLIEFSLRQNMATPDITKFDQRHWEIIVCTLESSTIRQSLCNIVLSILKSLSDLFIIQVDPRFWRHPYLGARSYDYLNGSQAPAEVKAQKAPDQDALLAIAEVFSHGAYEVQIDNDVMVTCITALLLSAPMRIGETLRFRIDCLRDDHDKNGEIQYYLVYWVPKTKEFARKPIPKTLINITTDAINRLVKITDEGRSLARYMETNPSRFYRHANCPNVQDNEPLSVKQVMQALGFTDRTCCQSLIHRLTGSWSLSGFTLDSLWKLILIEHKATNPYFPYQEPHQGSTNPPLKMSESLLCLRRNQLRLRSTASPVLLAPFDPSFYGKRLDTGNAAAESINFFAYHGYKAFKLKSHSIRHLINRLARSSGISLDLITEWSSRATSRQTRTYLNDDPLTFVAKGADILGTVQKNEPLQPVTEEHAEKYGHGPFHRSRYGICRRSWRAGPCNKFADCLNCSELLMCKGDRLATDTIQHDLDNLRQTYDAAQQAISDGERSASRWTLVTAAQIKQITNLLSILNDISIPDGSPIEIEGRDFSHEQTIVSEKAEAAAIRLPDKQMLGITYGDDLLACLELLRSTDNA</sequence>
<reference evidence="2 3" key="1">
    <citation type="submission" date="2019-12" db="EMBL/GenBank/DDBJ databases">
        <title>Complete genome sequence of Pseudomonas stutzeri.</title>
        <authorList>
            <person name="Lim S.R."/>
            <person name="Kim J.H."/>
        </authorList>
    </citation>
    <scope>NUCLEOTIDE SEQUENCE [LARGE SCALE GENOMIC DNA]</scope>
    <source>
        <strain evidence="2 3">PM101005</strain>
        <plasmid evidence="3">p1_pm101005</plasmid>
    </source>
</reference>
<protein>
    <submittedName>
        <fullName evidence="2">Integrase</fullName>
    </submittedName>
</protein>
<organism evidence="2 3">
    <name type="scientific">Stutzerimonas stutzeri</name>
    <name type="common">Pseudomonas stutzeri</name>
    <dbReference type="NCBI Taxonomy" id="316"/>
    <lineage>
        <taxon>Bacteria</taxon>
        <taxon>Pseudomonadati</taxon>
        <taxon>Pseudomonadota</taxon>
        <taxon>Gammaproteobacteria</taxon>
        <taxon>Pseudomonadales</taxon>
        <taxon>Pseudomonadaceae</taxon>
        <taxon>Stutzerimonas</taxon>
    </lineage>
</organism>
<evidence type="ECO:0000256" key="1">
    <source>
        <dbReference type="SAM" id="Coils"/>
    </source>
</evidence>
<dbReference type="EMBL" id="CP046903">
    <property type="protein sequence ID" value="QGZ32923.1"/>
    <property type="molecule type" value="Genomic_DNA"/>
</dbReference>
<dbReference type="OrthoDB" id="6725579at2"/>
<geneLocation type="plasmid" evidence="3">
    <name>p1_pm101005</name>
</geneLocation>
<dbReference type="Proteomes" id="UP000438983">
    <property type="component" value="Plasmid p1_PM101005"/>
</dbReference>
<evidence type="ECO:0000313" key="2">
    <source>
        <dbReference type="EMBL" id="QGZ32923.1"/>
    </source>
</evidence>
<dbReference type="GO" id="GO:0003677">
    <property type="term" value="F:DNA binding"/>
    <property type="evidence" value="ECO:0007669"/>
    <property type="project" value="InterPro"/>
</dbReference>
<keyword evidence="1" id="KW-0175">Coiled coil</keyword>
<dbReference type="SUPFAM" id="SSF56349">
    <property type="entry name" value="DNA breaking-rejoining enzymes"/>
    <property type="match status" value="2"/>
</dbReference>
<accession>A0A6I6LUK6</accession>
<evidence type="ECO:0000313" key="3">
    <source>
        <dbReference type="Proteomes" id="UP000438983"/>
    </source>
</evidence>
<dbReference type="RefSeq" id="WP_158190226.1">
    <property type="nucleotide sequence ID" value="NZ_CP046903.1"/>
</dbReference>
<dbReference type="InterPro" id="IPR011010">
    <property type="entry name" value="DNA_brk_join_enz"/>
</dbReference>
<proteinExistence type="predicted"/>
<dbReference type="AlphaFoldDB" id="A0A6I6LUK6"/>
<keyword evidence="2" id="KW-0614">Plasmid</keyword>
<feature type="coiled-coil region" evidence="1">
    <location>
        <begin position="575"/>
        <end position="602"/>
    </location>
</feature>
<gene>
    <name evidence="2" type="ORF">GQA94_22630</name>
</gene>